<feature type="compositionally biased region" description="Polar residues" evidence="1">
    <location>
        <begin position="179"/>
        <end position="191"/>
    </location>
</feature>
<dbReference type="GO" id="GO:0003723">
    <property type="term" value="F:RNA binding"/>
    <property type="evidence" value="ECO:0007669"/>
    <property type="project" value="TreeGrafter"/>
</dbReference>
<feature type="compositionally biased region" description="Low complexity" evidence="1">
    <location>
        <begin position="490"/>
        <end position="503"/>
    </location>
</feature>
<name>Q1ENX5_MUSAC</name>
<dbReference type="InterPro" id="IPR026736">
    <property type="entry name" value="Virilizer"/>
</dbReference>
<dbReference type="AlphaFoldDB" id="Q1ENX5"/>
<reference evidence="2" key="1">
    <citation type="submission" date="2006-05" db="EMBL/GenBank/DDBJ databases">
        <authorList>
            <person name="Ciampi A.Y."/>
            <person name="Santos C.M.R."/>
            <person name="da Silva F.R."/>
            <person name="Pappas G.J. Jr"/>
            <person name="Ronning C.M."/>
            <person name="Cheung F."/>
            <person name="Haas B.J."/>
            <person name="Piffanelli P."/>
            <person name="Town C.D."/>
            <person name="Miller R.N.G."/>
            <person name="Souza M.T. Jr."/>
        </authorList>
    </citation>
    <scope>NUCLEOTIDE SEQUENCE</scope>
</reference>
<dbReference type="PANTHER" id="PTHR23185">
    <property type="entry name" value="PROTEIN VIRILIZER HOMOLOG"/>
    <property type="match status" value="1"/>
</dbReference>
<feature type="compositionally biased region" description="Pro residues" evidence="1">
    <location>
        <begin position="438"/>
        <end position="449"/>
    </location>
</feature>
<feature type="region of interest" description="Disordered" evidence="1">
    <location>
        <begin position="94"/>
        <end position="236"/>
    </location>
</feature>
<feature type="compositionally biased region" description="Basic and acidic residues" evidence="1">
    <location>
        <begin position="201"/>
        <end position="213"/>
    </location>
</feature>
<feature type="compositionally biased region" description="Polar residues" evidence="1">
    <location>
        <begin position="410"/>
        <end position="428"/>
    </location>
</feature>
<feature type="compositionally biased region" description="Low complexity" evidence="1">
    <location>
        <begin position="632"/>
        <end position="650"/>
    </location>
</feature>
<proteinExistence type="predicted"/>
<feature type="region of interest" description="Disordered" evidence="1">
    <location>
        <begin position="263"/>
        <end position="329"/>
    </location>
</feature>
<dbReference type="GO" id="GO:0036396">
    <property type="term" value="C:RNA N6-methyladenosine methyltransferase complex"/>
    <property type="evidence" value="ECO:0007669"/>
    <property type="project" value="TreeGrafter"/>
</dbReference>
<feature type="compositionally biased region" description="Polar residues" evidence="1">
    <location>
        <begin position="372"/>
        <end position="404"/>
    </location>
</feature>
<feature type="compositionally biased region" description="Polar residues" evidence="1">
    <location>
        <begin position="451"/>
        <end position="463"/>
    </location>
</feature>
<dbReference type="EMBL" id="AC186954">
    <property type="protein sequence ID" value="ABF72001.1"/>
    <property type="molecule type" value="Genomic_DNA"/>
</dbReference>
<sequence length="786" mass="84421">MLGFLQDSSSSSTKLEGTTLSEASAASSDIVQPLDSTSQNMPSLTVTFVDDEAAFMLSNFWKFEQDAEKIGYDFSVGEFAEKLTWECPDSSLDRQLMPTSSSKRKLALADGSNKRARDSLGPESVGSGAFSRGLNMPSGPSGPTRRDTFRQRKPNTSRPPSMHVDDYVARERNIDGASNGPSIVGSSQRGMPTSGRPPSIHVDEFMARQKERQNPTLAAVGDGSQFKNLTHASPNYSVKLDKPRHVKADLDDDLQEINIVFDEESESDDRLPFPQPDENLCPPVVIGESSPSFVVGETEGDADDPSRFSPLSTPPATREGSIHMNIPVRQLASRHEVPVFQDANASSENIGGTGAENSSCEQSEESKYVSPNAGSRVSTIHPSTKHTAFPSHTHNASPAPSSVQPLAPSSLYQSNSPQRGVDGSVSSGSHERLNVPINQPPLPPMPPPASVSAQTAEPAQSHSLPFLNSARDLQPPVPSGYPPRSFDLQSDNPPSTSNSSLPNAQPGLDTKLSWNVASGNRLHTDIFAPGTSARPVPPLPPLPPPLSASVNQSPTLFSGSQAPLSNQISNVGAQPSIASTPLNGTNYGILSASGTSLTYSLPPFAPPLFISRPNTVPGTFFTSPTLQNIQTPSSFSQPFSSSQSSLQSMLPRPPPLPQAQLPRPSQQPGPPNQLSQTLSDQAMSFQQNSFQVQPMPEQIQQSTQNIQADNSLLQQKDSGITLQQYFASPEAIQSLLSDRDKLCQLLEQHPKLMQMLQVCTLQLNTLLLITNQVQDLLLYSKLGCSI</sequence>
<feature type="compositionally biased region" description="Polar residues" evidence="1">
    <location>
        <begin position="343"/>
        <end position="361"/>
    </location>
</feature>
<feature type="compositionally biased region" description="Polar residues" evidence="1">
    <location>
        <begin position="621"/>
        <end position="631"/>
    </location>
</feature>
<feature type="compositionally biased region" description="Basic and acidic residues" evidence="1">
    <location>
        <begin position="163"/>
        <end position="174"/>
    </location>
</feature>
<gene>
    <name evidence="2" type="ORF">MA4_111B14.36</name>
</gene>
<accession>Q1ENX5</accession>
<evidence type="ECO:0000256" key="1">
    <source>
        <dbReference type="SAM" id="MobiDB-lite"/>
    </source>
</evidence>
<feature type="compositionally biased region" description="Polar residues" evidence="1">
    <location>
        <begin position="225"/>
        <end position="236"/>
    </location>
</feature>
<dbReference type="PANTHER" id="PTHR23185:SF0">
    <property type="entry name" value="PROTEIN VIRILIZER HOMOLOG"/>
    <property type="match status" value="1"/>
</dbReference>
<organism evidence="2">
    <name type="scientific">Musa acuminata</name>
    <name type="common">Banana</name>
    <name type="synonym">Musa cavendishii</name>
    <dbReference type="NCBI Taxonomy" id="4641"/>
    <lineage>
        <taxon>Eukaryota</taxon>
        <taxon>Viridiplantae</taxon>
        <taxon>Streptophyta</taxon>
        <taxon>Embryophyta</taxon>
        <taxon>Tracheophyta</taxon>
        <taxon>Spermatophyta</taxon>
        <taxon>Magnoliopsida</taxon>
        <taxon>Liliopsida</taxon>
        <taxon>Zingiberales</taxon>
        <taxon>Musaceae</taxon>
        <taxon>Musa</taxon>
    </lineage>
</organism>
<evidence type="ECO:0000313" key="2">
    <source>
        <dbReference type="EMBL" id="ABF72001.1"/>
    </source>
</evidence>
<feature type="region of interest" description="Disordered" evidence="1">
    <location>
        <begin position="341"/>
        <end position="511"/>
    </location>
</feature>
<feature type="region of interest" description="Disordered" evidence="1">
    <location>
        <begin position="1"/>
        <end position="36"/>
    </location>
</feature>
<feature type="region of interest" description="Disordered" evidence="1">
    <location>
        <begin position="621"/>
        <end position="676"/>
    </location>
</feature>
<protein>
    <submittedName>
        <fullName evidence="2">Uncharacterized protein</fullName>
    </submittedName>
</protein>